<evidence type="ECO:0000313" key="13">
    <source>
        <dbReference type="Proteomes" id="UP000050741"/>
    </source>
</evidence>
<dbReference type="GO" id="GO:0015031">
    <property type="term" value="P:protein transport"/>
    <property type="evidence" value="ECO:0007669"/>
    <property type="project" value="UniProtKB-KW"/>
</dbReference>
<accession>A0A183BYG4</accession>
<dbReference type="GO" id="GO:0005484">
    <property type="term" value="F:SNAP receptor activity"/>
    <property type="evidence" value="ECO:0007669"/>
    <property type="project" value="TreeGrafter"/>
</dbReference>
<dbReference type="PANTHER" id="PTHR13050:SF7">
    <property type="entry name" value="VESICLE TRANSPORT PROTEIN USE1"/>
    <property type="match status" value="1"/>
</dbReference>
<evidence type="ECO:0000313" key="14">
    <source>
        <dbReference type="WBParaSite" id="GPLIN_000565400"/>
    </source>
</evidence>
<reference evidence="13" key="2">
    <citation type="submission" date="2014-05" db="EMBL/GenBank/DDBJ databases">
        <title>The genome and life-stage specific transcriptomes of Globodera pallida elucidate key aspects of plant parasitism by a cyst nematode.</title>
        <authorList>
            <person name="Cotton J.A."/>
            <person name="Lilley C.J."/>
            <person name="Jones L.M."/>
            <person name="Kikuchi T."/>
            <person name="Reid A.J."/>
            <person name="Thorpe P."/>
            <person name="Tsai I.J."/>
            <person name="Beasley H."/>
            <person name="Blok V."/>
            <person name="Cock P.J.A."/>
            <person name="Van den Akker S.E."/>
            <person name="Holroyd N."/>
            <person name="Hunt M."/>
            <person name="Mantelin S."/>
            <person name="Naghra H."/>
            <person name="Pain A."/>
            <person name="Palomares-Rius J.E."/>
            <person name="Zarowiecki M."/>
            <person name="Berriman M."/>
            <person name="Jones J.T."/>
            <person name="Urwin P.E."/>
        </authorList>
    </citation>
    <scope>NUCLEOTIDE SEQUENCE [LARGE SCALE GENOMIC DNA]</scope>
    <source>
        <strain evidence="13">Lindley</strain>
    </source>
</reference>
<keyword evidence="4" id="KW-0813">Transport</keyword>
<evidence type="ECO:0000256" key="3">
    <source>
        <dbReference type="ARBA" id="ARBA00015843"/>
    </source>
</evidence>
<dbReference type="WBParaSite" id="GPLIN_000565400">
    <property type="protein sequence ID" value="GPLIN_000565400"/>
    <property type="gene ID" value="GPLIN_000565400"/>
</dbReference>
<dbReference type="GO" id="GO:0031201">
    <property type="term" value="C:SNARE complex"/>
    <property type="evidence" value="ECO:0007669"/>
    <property type="project" value="TreeGrafter"/>
</dbReference>
<dbReference type="PANTHER" id="PTHR13050">
    <property type="entry name" value="USE1-LIKE PROTEIN"/>
    <property type="match status" value="1"/>
</dbReference>
<evidence type="ECO:0000256" key="12">
    <source>
        <dbReference type="SAM" id="Phobius"/>
    </source>
</evidence>
<keyword evidence="8" id="KW-0653">Protein transport</keyword>
<sequence>MEQEEKQENLSKELLRLTSSLKQNFTAAGSVLKDDNLALDAMQRLALSNKENLIRERGRLRHHTYQSCFNCVMIMTVIVVIWSFIAMIIVMRVFPKI</sequence>
<evidence type="ECO:0000256" key="9">
    <source>
        <dbReference type="ARBA" id="ARBA00022989"/>
    </source>
</evidence>
<protein>
    <recommendedName>
        <fullName evidence="3">Vesicle transport protein USE1</fullName>
    </recommendedName>
    <alternativeName>
        <fullName evidence="11">USE1-like protein</fullName>
    </alternativeName>
</protein>
<keyword evidence="5 12" id="KW-0812">Transmembrane</keyword>
<evidence type="ECO:0000256" key="11">
    <source>
        <dbReference type="ARBA" id="ARBA00032711"/>
    </source>
</evidence>
<evidence type="ECO:0000256" key="4">
    <source>
        <dbReference type="ARBA" id="ARBA00022448"/>
    </source>
</evidence>
<comment type="similarity">
    <text evidence="2">Belongs to the USE1 family.</text>
</comment>
<reference evidence="13" key="1">
    <citation type="submission" date="2013-12" db="EMBL/GenBank/DDBJ databases">
        <authorList>
            <person name="Aslett M."/>
        </authorList>
    </citation>
    <scope>NUCLEOTIDE SEQUENCE [LARGE SCALE GENOMIC DNA]</scope>
    <source>
        <strain evidence="13">Lindley</strain>
    </source>
</reference>
<keyword evidence="7" id="KW-0931">ER-Golgi transport</keyword>
<dbReference type="AlphaFoldDB" id="A0A183BYG4"/>
<dbReference type="Pfam" id="PF09753">
    <property type="entry name" value="Use1"/>
    <property type="match status" value="1"/>
</dbReference>
<evidence type="ECO:0000256" key="8">
    <source>
        <dbReference type="ARBA" id="ARBA00022927"/>
    </source>
</evidence>
<evidence type="ECO:0000256" key="7">
    <source>
        <dbReference type="ARBA" id="ARBA00022892"/>
    </source>
</evidence>
<evidence type="ECO:0000256" key="6">
    <source>
        <dbReference type="ARBA" id="ARBA00022824"/>
    </source>
</evidence>
<evidence type="ECO:0000256" key="1">
    <source>
        <dbReference type="ARBA" id="ARBA00004163"/>
    </source>
</evidence>
<reference evidence="14" key="3">
    <citation type="submission" date="2016-06" db="UniProtKB">
        <authorList>
            <consortium name="WormBaseParasite"/>
        </authorList>
    </citation>
    <scope>IDENTIFICATION</scope>
</reference>
<proteinExistence type="inferred from homology"/>
<dbReference type="GO" id="GO:0005789">
    <property type="term" value="C:endoplasmic reticulum membrane"/>
    <property type="evidence" value="ECO:0007669"/>
    <property type="project" value="UniProtKB-SubCell"/>
</dbReference>
<keyword evidence="10 12" id="KW-0472">Membrane</keyword>
<dbReference type="Proteomes" id="UP000050741">
    <property type="component" value="Unassembled WGS sequence"/>
</dbReference>
<keyword evidence="9 12" id="KW-1133">Transmembrane helix</keyword>
<comment type="subcellular location">
    <subcellularLocation>
        <location evidence="1">Endoplasmic reticulum membrane</location>
        <topology evidence="1">Single-pass type IV membrane protein</topology>
    </subcellularLocation>
</comment>
<feature type="transmembrane region" description="Helical" evidence="12">
    <location>
        <begin position="67"/>
        <end position="94"/>
    </location>
</feature>
<keyword evidence="13" id="KW-1185">Reference proteome</keyword>
<dbReference type="InterPro" id="IPR019150">
    <property type="entry name" value="Vesicle_transport_protein_Use1"/>
</dbReference>
<evidence type="ECO:0000256" key="2">
    <source>
        <dbReference type="ARBA" id="ARBA00007891"/>
    </source>
</evidence>
<keyword evidence="6" id="KW-0256">Endoplasmic reticulum</keyword>
<organism evidence="13 14">
    <name type="scientific">Globodera pallida</name>
    <name type="common">Potato cyst nematode worm</name>
    <name type="synonym">Heterodera pallida</name>
    <dbReference type="NCBI Taxonomy" id="36090"/>
    <lineage>
        <taxon>Eukaryota</taxon>
        <taxon>Metazoa</taxon>
        <taxon>Ecdysozoa</taxon>
        <taxon>Nematoda</taxon>
        <taxon>Chromadorea</taxon>
        <taxon>Rhabditida</taxon>
        <taxon>Tylenchina</taxon>
        <taxon>Tylenchomorpha</taxon>
        <taxon>Tylenchoidea</taxon>
        <taxon>Heteroderidae</taxon>
        <taxon>Heteroderinae</taxon>
        <taxon>Globodera</taxon>
    </lineage>
</organism>
<name>A0A183BYG4_GLOPA</name>
<dbReference type="GO" id="GO:0006890">
    <property type="term" value="P:retrograde vesicle-mediated transport, Golgi to endoplasmic reticulum"/>
    <property type="evidence" value="ECO:0007669"/>
    <property type="project" value="TreeGrafter"/>
</dbReference>
<dbReference type="CDD" id="cd15860">
    <property type="entry name" value="SNARE_USE1"/>
    <property type="match status" value="1"/>
</dbReference>
<evidence type="ECO:0000256" key="10">
    <source>
        <dbReference type="ARBA" id="ARBA00023136"/>
    </source>
</evidence>
<evidence type="ECO:0000256" key="5">
    <source>
        <dbReference type="ARBA" id="ARBA00022692"/>
    </source>
</evidence>